<dbReference type="STRING" id="431595.K3W777"/>
<dbReference type="Proteomes" id="UP000019132">
    <property type="component" value="Unassembled WGS sequence"/>
</dbReference>
<sequence>MHKSISSSPCTPVAVVLSSPKANLCHGSVCKMSPLMSEPQQDSEYEVDKQQDDEKEFATSVHRDEIVAAILTIASALGLARETLHLCVDLLDRYMQVRSLEASRLETLSIACLWIAVKFMETPTSIVEKSIKKILQQRRHSGNWTWKEIIEFETHILQELNFRIMAPTVLGLLQKKIHSLETPLASEKVYLAYYFADLFLLKDRARQYAKELLVEAVWYVVSGHNITNVQPPLLAPVVILFLAHRDNINPKHHVFKTWFALRCQYGAFLPAPWQVPYDPYCICRVCENVQNELMELEEASA</sequence>
<protein>
    <recommendedName>
        <fullName evidence="2">Cyclin-like domain-containing protein</fullName>
    </recommendedName>
</protein>
<dbReference type="HOGENOM" id="CLU_057969_0_0_1"/>
<evidence type="ECO:0000313" key="4">
    <source>
        <dbReference type="Proteomes" id="UP000019132"/>
    </source>
</evidence>
<dbReference type="InterPro" id="IPR036915">
    <property type="entry name" value="Cyclin-like_sf"/>
</dbReference>
<dbReference type="InterPro" id="IPR039361">
    <property type="entry name" value="Cyclin"/>
</dbReference>
<dbReference type="InParanoid" id="K3W777"/>
<dbReference type="PANTHER" id="PTHR10177">
    <property type="entry name" value="CYCLINS"/>
    <property type="match status" value="1"/>
</dbReference>
<reference evidence="4" key="1">
    <citation type="journal article" date="2010" name="Genome Biol.">
        <title>Genome sequence of the necrotrophic plant pathogen Pythium ultimum reveals original pathogenicity mechanisms and effector repertoire.</title>
        <authorList>
            <person name="Levesque C.A."/>
            <person name="Brouwer H."/>
            <person name="Cano L."/>
            <person name="Hamilton J.P."/>
            <person name="Holt C."/>
            <person name="Huitema E."/>
            <person name="Raffaele S."/>
            <person name="Robideau G.P."/>
            <person name="Thines M."/>
            <person name="Win J."/>
            <person name="Zerillo M.M."/>
            <person name="Beakes G.W."/>
            <person name="Boore J.L."/>
            <person name="Busam D."/>
            <person name="Dumas B."/>
            <person name="Ferriera S."/>
            <person name="Fuerstenberg S.I."/>
            <person name="Gachon C.M."/>
            <person name="Gaulin E."/>
            <person name="Govers F."/>
            <person name="Grenville-Briggs L."/>
            <person name="Horner N."/>
            <person name="Hostetler J."/>
            <person name="Jiang R.H."/>
            <person name="Johnson J."/>
            <person name="Krajaejun T."/>
            <person name="Lin H."/>
            <person name="Meijer H.J."/>
            <person name="Moore B."/>
            <person name="Morris P."/>
            <person name="Phuntmart V."/>
            <person name="Puiu D."/>
            <person name="Shetty J."/>
            <person name="Stajich J.E."/>
            <person name="Tripathy S."/>
            <person name="Wawra S."/>
            <person name="van West P."/>
            <person name="Whitty B.R."/>
            <person name="Coutinho P.M."/>
            <person name="Henrissat B."/>
            <person name="Martin F."/>
            <person name="Thomas P.D."/>
            <person name="Tyler B.M."/>
            <person name="De Vries R.P."/>
            <person name="Kamoun S."/>
            <person name="Yandell M."/>
            <person name="Tisserat N."/>
            <person name="Buell C.R."/>
        </authorList>
    </citation>
    <scope>NUCLEOTIDE SEQUENCE</scope>
    <source>
        <strain evidence="4">DAOM:BR144</strain>
    </source>
</reference>
<proteinExistence type="inferred from homology"/>
<dbReference type="SUPFAM" id="SSF47954">
    <property type="entry name" value="Cyclin-like"/>
    <property type="match status" value="1"/>
</dbReference>
<dbReference type="InterPro" id="IPR006671">
    <property type="entry name" value="Cyclin_N"/>
</dbReference>
<dbReference type="AlphaFoldDB" id="K3W777"/>
<evidence type="ECO:0000259" key="2">
    <source>
        <dbReference type="SMART" id="SM00385"/>
    </source>
</evidence>
<reference evidence="3" key="3">
    <citation type="submission" date="2015-02" db="UniProtKB">
        <authorList>
            <consortium name="EnsemblProtists"/>
        </authorList>
    </citation>
    <scope>IDENTIFICATION</scope>
    <source>
        <strain evidence="3">DAOM BR144</strain>
    </source>
</reference>
<name>K3W777_GLOUD</name>
<reference evidence="4" key="2">
    <citation type="submission" date="2010-04" db="EMBL/GenBank/DDBJ databases">
        <authorList>
            <person name="Buell R."/>
            <person name="Hamilton J."/>
            <person name="Hostetler J."/>
        </authorList>
    </citation>
    <scope>NUCLEOTIDE SEQUENCE [LARGE SCALE GENOMIC DNA]</scope>
    <source>
        <strain evidence="4">DAOM:BR144</strain>
    </source>
</reference>
<evidence type="ECO:0000313" key="3">
    <source>
        <dbReference type="EnsemblProtists" id="PYU1_T000818"/>
    </source>
</evidence>
<keyword evidence="1" id="KW-0195">Cyclin</keyword>
<dbReference type="OMA" id="VDAIWFV"/>
<dbReference type="Gene3D" id="1.10.472.10">
    <property type="entry name" value="Cyclin-like"/>
    <property type="match status" value="1"/>
</dbReference>
<dbReference type="EnsemblProtists" id="PYU1_T000818">
    <property type="protein sequence ID" value="PYU1_T000818"/>
    <property type="gene ID" value="PYU1_G000818"/>
</dbReference>
<dbReference type="SMART" id="SM00385">
    <property type="entry name" value="CYCLIN"/>
    <property type="match status" value="1"/>
</dbReference>
<organism evidence="3 4">
    <name type="scientific">Globisporangium ultimum (strain ATCC 200006 / CBS 805.95 / DAOM BR144)</name>
    <name type="common">Pythium ultimum</name>
    <dbReference type="NCBI Taxonomy" id="431595"/>
    <lineage>
        <taxon>Eukaryota</taxon>
        <taxon>Sar</taxon>
        <taxon>Stramenopiles</taxon>
        <taxon>Oomycota</taxon>
        <taxon>Peronosporomycetes</taxon>
        <taxon>Pythiales</taxon>
        <taxon>Pythiaceae</taxon>
        <taxon>Globisporangium</taxon>
    </lineage>
</organism>
<dbReference type="InterPro" id="IPR013763">
    <property type="entry name" value="Cyclin-like_dom"/>
</dbReference>
<dbReference type="VEuPathDB" id="FungiDB:PYU1_G000818"/>
<dbReference type="Pfam" id="PF00134">
    <property type="entry name" value="Cyclin_N"/>
    <property type="match status" value="1"/>
</dbReference>
<keyword evidence="4" id="KW-1185">Reference proteome</keyword>
<dbReference type="eggNOG" id="KOG0654">
    <property type="taxonomic scope" value="Eukaryota"/>
</dbReference>
<dbReference type="EMBL" id="GL376620">
    <property type="status" value="NOT_ANNOTATED_CDS"/>
    <property type="molecule type" value="Genomic_DNA"/>
</dbReference>
<feature type="domain" description="Cyclin-like" evidence="2">
    <location>
        <begin position="68"/>
        <end position="158"/>
    </location>
</feature>
<evidence type="ECO:0000256" key="1">
    <source>
        <dbReference type="RuleBase" id="RU000383"/>
    </source>
</evidence>
<accession>K3W777</accession>
<comment type="similarity">
    <text evidence="1">Belongs to the cyclin family.</text>
</comment>